<keyword evidence="1" id="KW-1003">Cell membrane</keyword>
<feature type="transmembrane region" description="Helical" evidence="9">
    <location>
        <begin position="140"/>
        <end position="157"/>
    </location>
</feature>
<feature type="transmembrane region" description="Helical" evidence="9">
    <location>
        <begin position="80"/>
        <end position="101"/>
    </location>
</feature>
<keyword evidence="11" id="KW-1185">Reference proteome</keyword>
<evidence type="ECO:0000256" key="9">
    <source>
        <dbReference type="SAM" id="Phobius"/>
    </source>
</evidence>
<name>A0ABU4GIX8_9CLOT</name>
<sequence>MSINKMASMMNSWLNQISPKSKEENDVIQYGIELLLDNIVKFIFIQIIGIMIGKGLETLLILTAFCGLRLQAGGIHAKTGAGCGFSMLLIWALSLTGHIYLPIRLSLLPYIYIISVITILIFAPRTINIEYFTPKDIRKKKLYSIAVLTIIMTAAYLDPSMRELLIYPVVLEILTLFPKNKTNKKEIEDDEERSSKRIAESISESIS</sequence>
<feature type="compositionally biased region" description="Basic and acidic residues" evidence="8">
    <location>
        <begin position="184"/>
        <end position="199"/>
    </location>
</feature>
<dbReference type="Pfam" id="PF04647">
    <property type="entry name" value="AgrB"/>
    <property type="match status" value="1"/>
</dbReference>
<organism evidence="10 11">
    <name type="scientific">Clostridium boliviensis</name>
    <dbReference type="NCBI Taxonomy" id="318465"/>
    <lineage>
        <taxon>Bacteria</taxon>
        <taxon>Bacillati</taxon>
        <taxon>Bacillota</taxon>
        <taxon>Clostridia</taxon>
        <taxon>Eubacteriales</taxon>
        <taxon>Clostridiaceae</taxon>
        <taxon>Clostridium</taxon>
    </lineage>
</organism>
<dbReference type="SMART" id="SM00793">
    <property type="entry name" value="AgrB"/>
    <property type="match status" value="1"/>
</dbReference>
<dbReference type="InterPro" id="IPR006741">
    <property type="entry name" value="AgrB"/>
</dbReference>
<dbReference type="RefSeq" id="WP_318063817.1">
    <property type="nucleotide sequence ID" value="NZ_JAWONS010000123.1"/>
</dbReference>
<evidence type="ECO:0000256" key="5">
    <source>
        <dbReference type="ARBA" id="ARBA00022801"/>
    </source>
</evidence>
<dbReference type="Proteomes" id="UP001276854">
    <property type="component" value="Unassembled WGS sequence"/>
</dbReference>
<reference evidence="10 11" key="1">
    <citation type="submission" date="2023-10" db="EMBL/GenBank/DDBJ databases">
        <title>A novel Glycoside Hydrolase 43-Like Enzyme from Clostrdium boliviensis is an Endo-xylanase, and a Candidate for Xylooligosaccharides Production from Different Xylan Substrates.</title>
        <authorList>
            <person name="Alvarez M.T."/>
            <person name="Rocabado-Villegas L.R."/>
            <person name="Salas-Veizaga D.M."/>
            <person name="Linares-Pasten J.A."/>
            <person name="Gudmundsdottir E.E."/>
            <person name="Hreggvidsson G.O."/>
            <person name="Adlercreutz P."/>
            <person name="Nordberg Karlsson E."/>
        </authorList>
    </citation>
    <scope>NUCLEOTIDE SEQUENCE [LARGE SCALE GENOMIC DNA]</scope>
    <source>
        <strain evidence="10 11">E-1</strain>
    </source>
</reference>
<keyword evidence="5" id="KW-0378">Hydrolase</keyword>
<gene>
    <name evidence="10" type="ORF">RZO55_08260</name>
</gene>
<evidence type="ECO:0000256" key="7">
    <source>
        <dbReference type="ARBA" id="ARBA00023136"/>
    </source>
</evidence>
<evidence type="ECO:0000256" key="4">
    <source>
        <dbReference type="ARBA" id="ARBA00022692"/>
    </source>
</evidence>
<evidence type="ECO:0000256" key="8">
    <source>
        <dbReference type="SAM" id="MobiDB-lite"/>
    </source>
</evidence>
<evidence type="ECO:0000256" key="6">
    <source>
        <dbReference type="ARBA" id="ARBA00022989"/>
    </source>
</evidence>
<protein>
    <submittedName>
        <fullName evidence="10">Accessory gene regulator B family protein</fullName>
    </submittedName>
</protein>
<keyword evidence="4 9" id="KW-0812">Transmembrane</keyword>
<keyword evidence="7 9" id="KW-0472">Membrane</keyword>
<evidence type="ECO:0000256" key="2">
    <source>
        <dbReference type="ARBA" id="ARBA00022654"/>
    </source>
</evidence>
<accession>A0ABU4GIX8</accession>
<evidence type="ECO:0000256" key="1">
    <source>
        <dbReference type="ARBA" id="ARBA00022475"/>
    </source>
</evidence>
<evidence type="ECO:0000313" key="10">
    <source>
        <dbReference type="EMBL" id="MDW2797567.1"/>
    </source>
</evidence>
<feature type="region of interest" description="Disordered" evidence="8">
    <location>
        <begin position="184"/>
        <end position="207"/>
    </location>
</feature>
<evidence type="ECO:0000256" key="3">
    <source>
        <dbReference type="ARBA" id="ARBA00022670"/>
    </source>
</evidence>
<comment type="caution">
    <text evidence="10">The sequence shown here is derived from an EMBL/GenBank/DDBJ whole genome shotgun (WGS) entry which is preliminary data.</text>
</comment>
<evidence type="ECO:0000313" key="11">
    <source>
        <dbReference type="Proteomes" id="UP001276854"/>
    </source>
</evidence>
<feature type="transmembrane region" description="Helical" evidence="9">
    <location>
        <begin position="43"/>
        <end position="68"/>
    </location>
</feature>
<keyword evidence="6 9" id="KW-1133">Transmembrane helix</keyword>
<keyword evidence="3" id="KW-0645">Protease</keyword>
<proteinExistence type="predicted"/>
<feature type="transmembrane region" description="Helical" evidence="9">
    <location>
        <begin position="107"/>
        <end position="128"/>
    </location>
</feature>
<dbReference type="EMBL" id="JAWONS010000123">
    <property type="protein sequence ID" value="MDW2797567.1"/>
    <property type="molecule type" value="Genomic_DNA"/>
</dbReference>
<keyword evidence="2" id="KW-0673">Quorum sensing</keyword>